<dbReference type="PANTHER" id="PTHR36694:SF11">
    <property type="entry name" value="LP21121P-RELATED"/>
    <property type="match status" value="1"/>
</dbReference>
<organism evidence="1 2">
    <name type="scientific">Owenia fusiformis</name>
    <name type="common">Polychaete worm</name>
    <dbReference type="NCBI Taxonomy" id="6347"/>
    <lineage>
        <taxon>Eukaryota</taxon>
        <taxon>Metazoa</taxon>
        <taxon>Spiralia</taxon>
        <taxon>Lophotrochozoa</taxon>
        <taxon>Annelida</taxon>
        <taxon>Polychaeta</taxon>
        <taxon>Sedentaria</taxon>
        <taxon>Canalipalpata</taxon>
        <taxon>Sabellida</taxon>
        <taxon>Oweniida</taxon>
        <taxon>Oweniidae</taxon>
        <taxon>Owenia</taxon>
    </lineage>
</organism>
<accession>A0A8J1XT72</accession>
<dbReference type="AlphaFoldDB" id="A0A8J1XT72"/>
<evidence type="ECO:0000313" key="1">
    <source>
        <dbReference type="EMBL" id="CAH1796054.1"/>
    </source>
</evidence>
<comment type="caution">
    <text evidence="1">The sequence shown here is derived from an EMBL/GenBank/DDBJ whole genome shotgun (WGS) entry which is preliminary data.</text>
</comment>
<name>A0A8J1XT72_OWEFU</name>
<sequence length="244" mass="27867">MVSRPILTTCCCWGWDLEKGSTAAAFFTIIVSILDFCIGIWGLATLHGLLNELKPNEIENFFPPAIMVFVYLRFFLSLAAIIFAISLLIGINNRYQGKKYIWTWIIGMLVHRGIEIFGGCYALGWLGRHRLSELVFMHSELIILLAYWVFCLIVQLASHLCVVSFWQDLDWDVNGKEKQVMDLLMYADYREQWMIENKAYTMSYAQSQMSMSVAPQHPSSQDFGHGMVHGASRGSRGSRNDAFI</sequence>
<dbReference type="EMBL" id="CAIIXF020000010">
    <property type="protein sequence ID" value="CAH1796054.1"/>
    <property type="molecule type" value="Genomic_DNA"/>
</dbReference>
<proteinExistence type="predicted"/>
<gene>
    <name evidence="1" type="ORF">OFUS_LOCUS20507</name>
</gene>
<dbReference type="Proteomes" id="UP000749559">
    <property type="component" value="Unassembled WGS sequence"/>
</dbReference>
<evidence type="ECO:0000313" key="2">
    <source>
        <dbReference type="Proteomes" id="UP000749559"/>
    </source>
</evidence>
<protein>
    <submittedName>
        <fullName evidence="1">Uncharacterized protein</fullName>
    </submittedName>
</protein>
<keyword evidence="2" id="KW-1185">Reference proteome</keyword>
<reference evidence="1" key="1">
    <citation type="submission" date="2022-03" db="EMBL/GenBank/DDBJ databases">
        <authorList>
            <person name="Martin C."/>
        </authorList>
    </citation>
    <scope>NUCLEOTIDE SEQUENCE</scope>
</reference>
<dbReference type="PANTHER" id="PTHR36694">
    <property type="entry name" value="PASIFLORA 1, ISOFORM A-RELATED"/>
    <property type="match status" value="1"/>
</dbReference>